<dbReference type="InterPro" id="IPR005133">
    <property type="entry name" value="PhaG_MnhG_YufB"/>
</dbReference>
<dbReference type="GO" id="GO:0015385">
    <property type="term" value="F:sodium:proton antiporter activity"/>
    <property type="evidence" value="ECO:0007669"/>
    <property type="project" value="TreeGrafter"/>
</dbReference>
<evidence type="ECO:0000256" key="1">
    <source>
        <dbReference type="ARBA" id="ARBA00008404"/>
    </source>
</evidence>
<sequence length="160" mass="16206">MKILADVVSAVLLLSGAVFCLSGAIGLLRFPDTLTRLQASAKAQSLGLVMILLGAAVVVSGPYTGLLLLIAAFQLMTAPVTGQILGRIAYSTDAVDRSLLTADELVDHKHRLRAAAASEARRETGADGPYGPDGPDASSADGSDASGPDDSEAGARGGES</sequence>
<feature type="region of interest" description="Disordered" evidence="2">
    <location>
        <begin position="114"/>
        <end position="160"/>
    </location>
</feature>
<keyword evidence="3" id="KW-0812">Transmembrane</keyword>
<keyword evidence="5" id="KW-1185">Reference proteome</keyword>
<evidence type="ECO:0000256" key="3">
    <source>
        <dbReference type="SAM" id="Phobius"/>
    </source>
</evidence>
<comment type="caution">
    <text evidence="4">The sequence shown here is derived from an EMBL/GenBank/DDBJ whole genome shotgun (WGS) entry which is preliminary data.</text>
</comment>
<keyword evidence="3" id="KW-0472">Membrane</keyword>
<evidence type="ECO:0000313" key="4">
    <source>
        <dbReference type="EMBL" id="MBU7597899.1"/>
    </source>
</evidence>
<feature type="transmembrane region" description="Helical" evidence="3">
    <location>
        <begin position="48"/>
        <end position="73"/>
    </location>
</feature>
<gene>
    <name evidence="4" type="primary">mnhG</name>
    <name evidence="4" type="ORF">JGS22_009790</name>
</gene>
<evidence type="ECO:0000256" key="2">
    <source>
        <dbReference type="SAM" id="MobiDB-lite"/>
    </source>
</evidence>
<dbReference type="PANTHER" id="PTHR34703">
    <property type="entry name" value="ANTIPORTER SUBUNIT MNHG2-RELATED"/>
    <property type="match status" value="1"/>
</dbReference>
<keyword evidence="3" id="KW-1133">Transmembrane helix</keyword>
<name>A0A949JG48_9ACTN</name>
<evidence type="ECO:0000313" key="5">
    <source>
        <dbReference type="Proteomes" id="UP000694501"/>
    </source>
</evidence>
<proteinExistence type="inferred from homology"/>
<accession>A0A949JG48</accession>
<dbReference type="AlphaFoldDB" id="A0A949JG48"/>
<reference evidence="4" key="1">
    <citation type="submission" date="2021-06" db="EMBL/GenBank/DDBJ databases">
        <title>Sequencing of actinobacteria type strains.</title>
        <authorList>
            <person name="Nguyen G.-S."/>
            <person name="Wentzel A."/>
        </authorList>
    </citation>
    <scope>NUCLEOTIDE SEQUENCE</scope>
    <source>
        <strain evidence="4">P38-E01</strain>
    </source>
</reference>
<feature type="compositionally biased region" description="Low complexity" evidence="2">
    <location>
        <begin position="127"/>
        <end position="146"/>
    </location>
</feature>
<comment type="similarity">
    <text evidence="1">Belongs to the CPA3 antiporters (TC 2.A.63) subunit G family.</text>
</comment>
<dbReference type="RefSeq" id="WP_211043228.1">
    <property type="nucleotide sequence ID" value="NZ_JAELVF020000001.1"/>
</dbReference>
<dbReference type="Proteomes" id="UP000694501">
    <property type="component" value="Unassembled WGS sequence"/>
</dbReference>
<feature type="transmembrane region" description="Helical" evidence="3">
    <location>
        <begin position="7"/>
        <end position="28"/>
    </location>
</feature>
<dbReference type="Pfam" id="PF03334">
    <property type="entry name" value="PhaG_MnhG_YufB"/>
    <property type="match status" value="1"/>
</dbReference>
<protein>
    <submittedName>
        <fullName evidence="4">Monovalent cation/H(+) antiporter subunit G</fullName>
    </submittedName>
</protein>
<dbReference type="PANTHER" id="PTHR34703:SF1">
    <property type="entry name" value="ANTIPORTER SUBUNIT MNHG2-RELATED"/>
    <property type="match status" value="1"/>
</dbReference>
<organism evidence="4 5">
    <name type="scientific">Streptomyces tardus</name>
    <dbReference type="NCBI Taxonomy" id="2780544"/>
    <lineage>
        <taxon>Bacteria</taxon>
        <taxon>Bacillati</taxon>
        <taxon>Actinomycetota</taxon>
        <taxon>Actinomycetes</taxon>
        <taxon>Kitasatosporales</taxon>
        <taxon>Streptomycetaceae</taxon>
        <taxon>Streptomyces</taxon>
    </lineage>
</organism>
<dbReference type="EMBL" id="JAELVF020000001">
    <property type="protein sequence ID" value="MBU7597899.1"/>
    <property type="molecule type" value="Genomic_DNA"/>
</dbReference>
<dbReference type="NCBIfam" id="TIGR01300">
    <property type="entry name" value="CPA3_mnhG_phaG"/>
    <property type="match status" value="1"/>
</dbReference>